<sequence length="155" mass="16598">MCELAPSAQKCPPKPLGQVVARWVDVRSPDGDGCLGGQGSGHDAVAVGPGTSRTRDTDPAAAAALDYGLSQRTLIAVSGRTDTVAQLITRRIVALATAASRPSMSRPCVPWSARPSAPHRLRRPPVRRRIPRRSPGRSQKERPLRLPPMILSTRS</sequence>
<feature type="compositionally biased region" description="Basic residues" evidence="1">
    <location>
        <begin position="117"/>
        <end position="135"/>
    </location>
</feature>
<organism evidence="2 3">
    <name type="scientific">Streptomyces microflavus</name>
    <name type="common">Streptomyces lipmanii</name>
    <dbReference type="NCBI Taxonomy" id="1919"/>
    <lineage>
        <taxon>Bacteria</taxon>
        <taxon>Bacillati</taxon>
        <taxon>Actinomycetota</taxon>
        <taxon>Actinomycetes</taxon>
        <taxon>Kitasatosporales</taxon>
        <taxon>Streptomycetaceae</taxon>
        <taxon>Streptomyces</taxon>
    </lineage>
</organism>
<reference evidence="2 3" key="1">
    <citation type="submission" date="2020-05" db="EMBL/GenBank/DDBJ databases">
        <title>Whole genome shotgun sequence of Streptomyces microflavus NBRC 13062.</title>
        <authorList>
            <person name="Komaki H."/>
            <person name="Tamura T."/>
        </authorList>
    </citation>
    <scope>NUCLEOTIDE SEQUENCE [LARGE SCALE GENOMIC DNA]</scope>
    <source>
        <strain evidence="2 3">NBRC 13062</strain>
    </source>
</reference>
<feature type="region of interest" description="Disordered" evidence="1">
    <location>
        <begin position="102"/>
        <end position="155"/>
    </location>
</feature>
<name>A0A7J0D7A6_STRMI</name>
<evidence type="ECO:0000313" key="2">
    <source>
        <dbReference type="EMBL" id="GFN09945.1"/>
    </source>
</evidence>
<accession>A0A7J0D7A6</accession>
<proteinExistence type="predicted"/>
<gene>
    <name evidence="2" type="ORF">Smic_85010</name>
</gene>
<evidence type="ECO:0000256" key="1">
    <source>
        <dbReference type="SAM" id="MobiDB-lite"/>
    </source>
</evidence>
<evidence type="ECO:0000313" key="3">
    <source>
        <dbReference type="Proteomes" id="UP000498740"/>
    </source>
</evidence>
<dbReference type="Proteomes" id="UP000498740">
    <property type="component" value="Unassembled WGS sequence"/>
</dbReference>
<dbReference type="AlphaFoldDB" id="A0A7J0D7A6"/>
<comment type="caution">
    <text evidence="2">The sequence shown here is derived from an EMBL/GenBank/DDBJ whole genome shotgun (WGS) entry which is preliminary data.</text>
</comment>
<dbReference type="EMBL" id="BLWD01000004">
    <property type="protein sequence ID" value="GFN09945.1"/>
    <property type="molecule type" value="Genomic_DNA"/>
</dbReference>
<protein>
    <submittedName>
        <fullName evidence="2">Uncharacterized protein</fullName>
    </submittedName>
</protein>